<feature type="compositionally biased region" description="Polar residues" evidence="1">
    <location>
        <begin position="1"/>
        <end position="25"/>
    </location>
</feature>
<dbReference type="Proteomes" id="UP000887013">
    <property type="component" value="Unassembled WGS sequence"/>
</dbReference>
<proteinExistence type="predicted"/>
<organism evidence="2 3">
    <name type="scientific">Nephila pilipes</name>
    <name type="common">Giant wood spider</name>
    <name type="synonym">Nephila maculata</name>
    <dbReference type="NCBI Taxonomy" id="299642"/>
    <lineage>
        <taxon>Eukaryota</taxon>
        <taxon>Metazoa</taxon>
        <taxon>Ecdysozoa</taxon>
        <taxon>Arthropoda</taxon>
        <taxon>Chelicerata</taxon>
        <taxon>Arachnida</taxon>
        <taxon>Araneae</taxon>
        <taxon>Araneomorphae</taxon>
        <taxon>Entelegynae</taxon>
        <taxon>Araneoidea</taxon>
        <taxon>Nephilidae</taxon>
        <taxon>Nephila</taxon>
    </lineage>
</organism>
<dbReference type="AlphaFoldDB" id="A0A8X6U6C2"/>
<feature type="region of interest" description="Disordered" evidence="1">
    <location>
        <begin position="1"/>
        <end position="26"/>
    </location>
</feature>
<keyword evidence="3" id="KW-1185">Reference proteome</keyword>
<evidence type="ECO:0000313" key="3">
    <source>
        <dbReference type="Proteomes" id="UP000887013"/>
    </source>
</evidence>
<gene>
    <name evidence="2" type="ORF">NPIL_477171</name>
</gene>
<reference evidence="2" key="1">
    <citation type="submission" date="2020-08" db="EMBL/GenBank/DDBJ databases">
        <title>Multicomponent nature underlies the extraordinary mechanical properties of spider dragline silk.</title>
        <authorList>
            <person name="Kono N."/>
            <person name="Nakamura H."/>
            <person name="Mori M."/>
            <person name="Yoshida Y."/>
            <person name="Ohtoshi R."/>
            <person name="Malay A.D."/>
            <person name="Moran D.A.P."/>
            <person name="Tomita M."/>
            <person name="Numata K."/>
            <person name="Arakawa K."/>
        </authorList>
    </citation>
    <scope>NUCLEOTIDE SEQUENCE</scope>
</reference>
<protein>
    <submittedName>
        <fullName evidence="2">Uncharacterized protein</fullName>
    </submittedName>
</protein>
<comment type="caution">
    <text evidence="2">The sequence shown here is derived from an EMBL/GenBank/DDBJ whole genome shotgun (WGS) entry which is preliminary data.</text>
</comment>
<sequence length="161" mass="18342">MFVRSTTRRVTSDGNNAGSMTTRQSRWPLARKISGRQSHRHRVAFFRFPRKRPPADESARPPRIMGAPKFGFRQPENNSRKEATFRWIRSMDFGKLFSTLSHPSHATPFWASTRGLACIAGGVFELPSDCELHPKRYIRAVEQFSCSPQMDGDKLAALFSL</sequence>
<evidence type="ECO:0000313" key="2">
    <source>
        <dbReference type="EMBL" id="GFT85283.1"/>
    </source>
</evidence>
<feature type="region of interest" description="Disordered" evidence="1">
    <location>
        <begin position="52"/>
        <end position="75"/>
    </location>
</feature>
<name>A0A8X6U6C2_NEPPI</name>
<dbReference type="EMBL" id="BMAW01023919">
    <property type="protein sequence ID" value="GFT85283.1"/>
    <property type="molecule type" value="Genomic_DNA"/>
</dbReference>
<evidence type="ECO:0000256" key="1">
    <source>
        <dbReference type="SAM" id="MobiDB-lite"/>
    </source>
</evidence>
<accession>A0A8X6U6C2</accession>